<feature type="transmembrane region" description="Helical" evidence="17">
    <location>
        <begin position="59"/>
        <end position="76"/>
    </location>
</feature>
<dbReference type="GO" id="GO:0008270">
    <property type="term" value="F:zinc ion binding"/>
    <property type="evidence" value="ECO:0007669"/>
    <property type="project" value="UniProtKB-KW"/>
</dbReference>
<feature type="transmembrane region" description="Helical" evidence="17">
    <location>
        <begin position="167"/>
        <end position="193"/>
    </location>
</feature>
<dbReference type="InterPro" id="IPR050731">
    <property type="entry name" value="HRD1_E3_ubiq-ligases"/>
</dbReference>
<feature type="non-terminal residue" evidence="19">
    <location>
        <position position="1"/>
    </location>
</feature>
<dbReference type="GO" id="GO:0036503">
    <property type="term" value="P:ERAD pathway"/>
    <property type="evidence" value="ECO:0007669"/>
    <property type="project" value="TreeGrafter"/>
</dbReference>
<dbReference type="InterPro" id="IPR057992">
    <property type="entry name" value="TPR_SYVN1_N"/>
</dbReference>
<dbReference type="GO" id="GO:0061630">
    <property type="term" value="F:ubiquitin protein ligase activity"/>
    <property type="evidence" value="ECO:0007669"/>
    <property type="project" value="UniProtKB-EC"/>
</dbReference>
<evidence type="ECO:0000256" key="12">
    <source>
        <dbReference type="ARBA" id="ARBA00022833"/>
    </source>
</evidence>
<keyword evidence="9 15" id="KW-0863">Zinc-finger</keyword>
<feature type="region of interest" description="Disordered" evidence="16">
    <location>
        <begin position="645"/>
        <end position="675"/>
    </location>
</feature>
<dbReference type="AlphaFoldDB" id="G7YQ61"/>
<evidence type="ECO:0000256" key="13">
    <source>
        <dbReference type="ARBA" id="ARBA00022989"/>
    </source>
</evidence>
<keyword evidence="7 17" id="KW-0812">Transmembrane</keyword>
<dbReference type="Pfam" id="PF12678">
    <property type="entry name" value="zf-rbx1"/>
    <property type="match status" value="1"/>
</dbReference>
<evidence type="ECO:0000256" key="1">
    <source>
        <dbReference type="ARBA" id="ARBA00000900"/>
    </source>
</evidence>
<evidence type="ECO:0000256" key="4">
    <source>
        <dbReference type="ARBA" id="ARBA00010089"/>
    </source>
</evidence>
<evidence type="ECO:0000256" key="5">
    <source>
        <dbReference type="ARBA" id="ARBA00012483"/>
    </source>
</evidence>
<evidence type="ECO:0000256" key="9">
    <source>
        <dbReference type="ARBA" id="ARBA00022771"/>
    </source>
</evidence>
<dbReference type="GO" id="GO:0005789">
    <property type="term" value="C:endoplasmic reticulum membrane"/>
    <property type="evidence" value="ECO:0007669"/>
    <property type="project" value="UniProtKB-SubCell"/>
</dbReference>
<dbReference type="EC" id="2.3.2.27" evidence="5"/>
<feature type="region of interest" description="Disordered" evidence="16">
    <location>
        <begin position="308"/>
        <end position="349"/>
    </location>
</feature>
<evidence type="ECO:0000313" key="20">
    <source>
        <dbReference type="Proteomes" id="UP000008909"/>
    </source>
</evidence>
<dbReference type="Gene3D" id="3.30.40.10">
    <property type="entry name" value="Zinc/RING finger domain, C3HC4 (zinc finger)"/>
    <property type="match status" value="1"/>
</dbReference>
<dbReference type="PROSITE" id="PS50089">
    <property type="entry name" value="ZF_RING_2"/>
    <property type="match status" value="1"/>
</dbReference>
<evidence type="ECO:0000256" key="17">
    <source>
        <dbReference type="SAM" id="Phobius"/>
    </source>
</evidence>
<dbReference type="PANTHER" id="PTHR22763">
    <property type="entry name" value="RING ZINC FINGER PROTEIN"/>
    <property type="match status" value="1"/>
</dbReference>
<sequence>VLLFQCAVLLFIFAKLMTRLFFGRLQQAEVDNLVSQSWYAFFDMCLVFAFFQDELGTDFLFFFSVLMIVRAFHWLIEERVDYMERTPVLNALFHVRVLALILILALVDGYYIKVTYWKPAAHGLSVHLALGIEYFILLLNLFSVTVRYILHSIDSMRDHPWDKKTMYLLYVDIVVGVARLAFYVEFTVLMWALHPFPLFIARPIYLSVRALKKAVRDVLMSRRAIRYMNTVFRDATSEDLTASSDTVCIICREDMQLPGAGSQLNQNTALKRLPCSHIFHVGCLRSWFQRQQTCPTCRMDVIRQARQQELQGSQAQQQPRGQTGRTPGPSVPTTATSASSVAPDAAARPPWLQTPLGQFPFFPPYFGTTVPVATQPTASVAGLPVYPPVSGPLFAPPFFGMPIIYPGNLFPNTTTPMPEPPSGTPDHVVEARLRASANARLTALRQINVLLNAAVLQMNAYLNASTDANNPWLNGFNPPVSSADAVGEIQNDSDGYVYAWFVSLSASTCCWIEVVGATNYTHQTKLVETYSVHTQQLSFKNLVCMDGFQRNRCQQCSFTELLIDGPLSNPFMRIEIGVIVVSSQRCYAGLNLMVILHRAAANSSRIEWKLEEIFLAHTRFPDKDDTPRSSLAELKVLRIPLTLTSDEPSHSSAVSKTDTAQPGSSESTTLVDVRKRRLEHFEREAEDVKSKND</sequence>
<evidence type="ECO:0000256" key="10">
    <source>
        <dbReference type="ARBA" id="ARBA00022786"/>
    </source>
</evidence>
<dbReference type="UniPathway" id="UPA00143"/>
<evidence type="ECO:0000256" key="11">
    <source>
        <dbReference type="ARBA" id="ARBA00022824"/>
    </source>
</evidence>
<feature type="transmembrane region" description="Helical" evidence="17">
    <location>
        <begin position="88"/>
        <end position="112"/>
    </location>
</feature>
<dbReference type="InterPro" id="IPR024766">
    <property type="entry name" value="Znf_RING_H2"/>
</dbReference>
<dbReference type="Proteomes" id="UP000008909">
    <property type="component" value="Unassembled WGS sequence"/>
</dbReference>
<dbReference type="PANTHER" id="PTHR22763:SF184">
    <property type="entry name" value="E3 UBIQUITIN-PROTEIN LIGASE SYNOVIOLIN"/>
    <property type="match status" value="1"/>
</dbReference>
<keyword evidence="12" id="KW-0862">Zinc</keyword>
<feature type="transmembrane region" description="Helical" evidence="17">
    <location>
        <begin position="124"/>
        <end position="146"/>
    </location>
</feature>
<keyword evidence="8" id="KW-0479">Metal-binding</keyword>
<dbReference type="CDD" id="cd16479">
    <property type="entry name" value="RING-H2_synoviolin"/>
    <property type="match status" value="1"/>
</dbReference>
<dbReference type="InterPro" id="IPR058051">
    <property type="entry name" value="Znf_RING_synoviolin"/>
</dbReference>
<feature type="domain" description="RING-type" evidence="18">
    <location>
        <begin position="248"/>
        <end position="298"/>
    </location>
</feature>
<comment type="similarity">
    <text evidence="4">Belongs to the HRD1 family.</text>
</comment>
<keyword evidence="13 17" id="KW-1133">Transmembrane helix</keyword>
<feature type="compositionally biased region" description="Polar residues" evidence="16">
    <location>
        <begin position="645"/>
        <end position="670"/>
    </location>
</feature>
<comment type="subcellular location">
    <subcellularLocation>
        <location evidence="2">Endoplasmic reticulum membrane</location>
        <topology evidence="2">Multi-pass membrane protein</topology>
    </subcellularLocation>
</comment>
<evidence type="ECO:0000256" key="14">
    <source>
        <dbReference type="ARBA" id="ARBA00023136"/>
    </source>
</evidence>
<dbReference type="Pfam" id="PF25563">
    <property type="entry name" value="TPR_SYVN1_N"/>
    <property type="match status" value="1"/>
</dbReference>
<keyword evidence="11" id="KW-0256">Endoplasmic reticulum</keyword>
<evidence type="ECO:0000256" key="3">
    <source>
        <dbReference type="ARBA" id="ARBA00004906"/>
    </source>
</evidence>
<keyword evidence="20" id="KW-1185">Reference proteome</keyword>
<evidence type="ECO:0000256" key="8">
    <source>
        <dbReference type="ARBA" id="ARBA00022723"/>
    </source>
</evidence>
<evidence type="ECO:0000313" key="19">
    <source>
        <dbReference type="EMBL" id="GAA55092.1"/>
    </source>
</evidence>
<dbReference type="SMART" id="SM00184">
    <property type="entry name" value="RING"/>
    <property type="match status" value="1"/>
</dbReference>
<evidence type="ECO:0000256" key="7">
    <source>
        <dbReference type="ARBA" id="ARBA00022692"/>
    </source>
</evidence>
<dbReference type="GO" id="GO:0043161">
    <property type="term" value="P:proteasome-mediated ubiquitin-dependent protein catabolic process"/>
    <property type="evidence" value="ECO:0007669"/>
    <property type="project" value="TreeGrafter"/>
</dbReference>
<accession>G7YQ61</accession>
<reference evidence="19" key="1">
    <citation type="journal article" date="2011" name="Genome Biol.">
        <title>The draft genome of the carcinogenic human liver fluke Clonorchis sinensis.</title>
        <authorList>
            <person name="Wang X."/>
            <person name="Chen W."/>
            <person name="Huang Y."/>
            <person name="Sun J."/>
            <person name="Men J."/>
            <person name="Liu H."/>
            <person name="Luo F."/>
            <person name="Guo L."/>
            <person name="Lv X."/>
            <person name="Deng C."/>
            <person name="Zhou C."/>
            <person name="Fan Y."/>
            <person name="Li X."/>
            <person name="Huang L."/>
            <person name="Hu Y."/>
            <person name="Liang C."/>
            <person name="Hu X."/>
            <person name="Xu J."/>
            <person name="Yu X."/>
        </authorList>
    </citation>
    <scope>NUCLEOTIDE SEQUENCE [LARGE SCALE GENOMIC DNA]</scope>
    <source>
        <strain evidence="19">Henan</strain>
    </source>
</reference>
<name>G7YQ61_CLOSI</name>
<dbReference type="EMBL" id="DF143962">
    <property type="protein sequence ID" value="GAA55092.1"/>
    <property type="molecule type" value="Genomic_DNA"/>
</dbReference>
<comment type="pathway">
    <text evidence="3">Protein modification; protein ubiquitination.</text>
</comment>
<organism evidence="19 20">
    <name type="scientific">Clonorchis sinensis</name>
    <name type="common">Chinese liver fluke</name>
    <dbReference type="NCBI Taxonomy" id="79923"/>
    <lineage>
        <taxon>Eukaryota</taxon>
        <taxon>Metazoa</taxon>
        <taxon>Spiralia</taxon>
        <taxon>Lophotrochozoa</taxon>
        <taxon>Platyhelminthes</taxon>
        <taxon>Trematoda</taxon>
        <taxon>Digenea</taxon>
        <taxon>Opisthorchiida</taxon>
        <taxon>Opisthorchiata</taxon>
        <taxon>Opisthorchiidae</taxon>
        <taxon>Clonorchis</taxon>
    </lineage>
</organism>
<proteinExistence type="inferred from homology"/>
<dbReference type="SUPFAM" id="SSF57850">
    <property type="entry name" value="RING/U-box"/>
    <property type="match status" value="1"/>
</dbReference>
<evidence type="ECO:0000256" key="6">
    <source>
        <dbReference type="ARBA" id="ARBA00022679"/>
    </source>
</evidence>
<keyword evidence="10" id="KW-0833">Ubl conjugation pathway</keyword>
<reference key="2">
    <citation type="submission" date="2011-10" db="EMBL/GenBank/DDBJ databases">
        <title>The genome and transcriptome sequence of Clonorchis sinensis provide insights into the carcinogenic liver fluke.</title>
        <authorList>
            <person name="Wang X."/>
            <person name="Huang Y."/>
            <person name="Chen W."/>
            <person name="Liu H."/>
            <person name="Guo L."/>
            <person name="Chen Y."/>
            <person name="Luo F."/>
            <person name="Zhou W."/>
            <person name="Sun J."/>
            <person name="Mao Q."/>
            <person name="Liang P."/>
            <person name="Zhou C."/>
            <person name="Tian Y."/>
            <person name="Men J."/>
            <person name="Lv X."/>
            <person name="Huang L."/>
            <person name="Zhou J."/>
            <person name="Hu Y."/>
            <person name="Li R."/>
            <person name="Zhang F."/>
            <person name="Lei H."/>
            <person name="Li X."/>
            <person name="Hu X."/>
            <person name="Liang C."/>
            <person name="Xu J."/>
            <person name="Wu Z."/>
            <person name="Yu X."/>
        </authorList>
    </citation>
    <scope>NUCLEOTIDE SEQUENCE</scope>
    <source>
        <strain>Henan</strain>
    </source>
</reference>
<comment type="catalytic activity">
    <reaction evidence="1">
        <text>S-ubiquitinyl-[E2 ubiquitin-conjugating enzyme]-L-cysteine + [acceptor protein]-L-lysine = [E2 ubiquitin-conjugating enzyme]-L-cysteine + N(6)-ubiquitinyl-[acceptor protein]-L-lysine.</text>
        <dbReference type="EC" id="2.3.2.27"/>
    </reaction>
</comment>
<evidence type="ECO:0000259" key="18">
    <source>
        <dbReference type="PROSITE" id="PS50089"/>
    </source>
</evidence>
<gene>
    <name evidence="19" type="ORF">CLF_106756</name>
</gene>
<keyword evidence="6" id="KW-0808">Transferase</keyword>
<dbReference type="GO" id="GO:0031461">
    <property type="term" value="C:cullin-RING ubiquitin ligase complex"/>
    <property type="evidence" value="ECO:0007669"/>
    <property type="project" value="UniProtKB-ARBA"/>
</dbReference>
<evidence type="ECO:0000256" key="2">
    <source>
        <dbReference type="ARBA" id="ARBA00004477"/>
    </source>
</evidence>
<dbReference type="GO" id="GO:0016567">
    <property type="term" value="P:protein ubiquitination"/>
    <property type="evidence" value="ECO:0007669"/>
    <property type="project" value="UniProtKB-UniPathway"/>
</dbReference>
<evidence type="ECO:0000256" key="15">
    <source>
        <dbReference type="PROSITE-ProRule" id="PRU00175"/>
    </source>
</evidence>
<dbReference type="InterPro" id="IPR001841">
    <property type="entry name" value="Znf_RING"/>
</dbReference>
<dbReference type="InterPro" id="IPR013083">
    <property type="entry name" value="Znf_RING/FYVE/PHD"/>
</dbReference>
<protein>
    <recommendedName>
        <fullName evidence="5">RING-type E3 ubiquitin transferase</fullName>
        <ecNumber evidence="5">2.3.2.27</ecNumber>
    </recommendedName>
</protein>
<keyword evidence="14 17" id="KW-0472">Membrane</keyword>
<evidence type="ECO:0000256" key="16">
    <source>
        <dbReference type="SAM" id="MobiDB-lite"/>
    </source>
</evidence>